<accession>A0A7S2KWX8</accession>
<dbReference type="CDD" id="cd00170">
    <property type="entry name" value="SEC14"/>
    <property type="match status" value="1"/>
</dbReference>
<sequence length="286" mass="32934">MEFEFTEKNKFGQRHPIETAEKVADALRRLDEHLLQFGTTEDRAAFDLACQQNSSVVSSSHKLMFLRCELFNVDLAAKRLCNYWTARLVLFGEEKAFQELKLETAMKDDMIAIELGIVKVLPNPDEEGRTICFFDPSLQNRELYTRESLVRCLWYCFHVALERESAQQRGIILCVYPRNAKHSHFDRGLAKMFSDSMKRCLPIRIGSFQVCHPPTFFVIIFPILKLFLGAYLRNRICVNGGSDEKVLKKLNSCGIPSSSIPEELGGEVVVDNETWKAWLKERKQSE</sequence>
<dbReference type="EMBL" id="HBGY01020373">
    <property type="protein sequence ID" value="CAD9589251.1"/>
    <property type="molecule type" value="Transcribed_RNA"/>
</dbReference>
<dbReference type="Pfam" id="PF00650">
    <property type="entry name" value="CRAL_TRIO"/>
    <property type="match status" value="1"/>
</dbReference>
<name>A0A7S2KWX8_9STRA</name>
<dbReference type="PROSITE" id="PS50191">
    <property type="entry name" value="CRAL_TRIO"/>
    <property type="match status" value="1"/>
</dbReference>
<gene>
    <name evidence="2" type="ORF">LDAN0321_LOCUS12829</name>
</gene>
<dbReference type="GO" id="GO:1902936">
    <property type="term" value="F:phosphatidylinositol bisphosphate binding"/>
    <property type="evidence" value="ECO:0007669"/>
    <property type="project" value="TreeGrafter"/>
</dbReference>
<dbReference type="PANTHER" id="PTHR10174:SF208">
    <property type="entry name" value="CRAL-TRIO DOMAIN-CONTAINING PROTEIN DDB_G0278031"/>
    <property type="match status" value="1"/>
</dbReference>
<dbReference type="Gene3D" id="3.40.525.10">
    <property type="entry name" value="CRAL-TRIO lipid binding domain"/>
    <property type="match status" value="1"/>
</dbReference>
<dbReference type="InterPro" id="IPR036865">
    <property type="entry name" value="CRAL-TRIO_dom_sf"/>
</dbReference>
<dbReference type="AlphaFoldDB" id="A0A7S2KWX8"/>
<evidence type="ECO:0000313" key="2">
    <source>
        <dbReference type="EMBL" id="CAD9589251.1"/>
    </source>
</evidence>
<protein>
    <recommendedName>
        <fullName evidence="1">CRAL-TRIO domain-containing protein</fullName>
    </recommendedName>
</protein>
<reference evidence="2" key="1">
    <citation type="submission" date="2021-01" db="EMBL/GenBank/DDBJ databases">
        <authorList>
            <person name="Corre E."/>
            <person name="Pelletier E."/>
            <person name="Niang G."/>
            <person name="Scheremetjew M."/>
            <person name="Finn R."/>
            <person name="Kale V."/>
            <person name="Holt S."/>
            <person name="Cochrane G."/>
            <person name="Meng A."/>
            <person name="Brown T."/>
            <person name="Cohen L."/>
        </authorList>
    </citation>
    <scope>NUCLEOTIDE SEQUENCE</scope>
    <source>
        <strain evidence="2">B650</strain>
    </source>
</reference>
<feature type="domain" description="CRAL-TRIO" evidence="1">
    <location>
        <begin position="108"/>
        <end position="272"/>
    </location>
</feature>
<evidence type="ECO:0000259" key="1">
    <source>
        <dbReference type="PROSITE" id="PS50191"/>
    </source>
</evidence>
<proteinExistence type="predicted"/>
<dbReference type="PANTHER" id="PTHR10174">
    <property type="entry name" value="ALPHA-TOCOPHEROL TRANSFER PROTEIN-RELATED"/>
    <property type="match status" value="1"/>
</dbReference>
<organism evidence="2">
    <name type="scientific">Leptocylindrus danicus</name>
    <dbReference type="NCBI Taxonomy" id="163516"/>
    <lineage>
        <taxon>Eukaryota</taxon>
        <taxon>Sar</taxon>
        <taxon>Stramenopiles</taxon>
        <taxon>Ochrophyta</taxon>
        <taxon>Bacillariophyta</taxon>
        <taxon>Coscinodiscophyceae</taxon>
        <taxon>Chaetocerotophycidae</taxon>
        <taxon>Leptocylindrales</taxon>
        <taxon>Leptocylindraceae</taxon>
        <taxon>Leptocylindrus</taxon>
    </lineage>
</organism>
<dbReference type="SUPFAM" id="SSF52087">
    <property type="entry name" value="CRAL/TRIO domain"/>
    <property type="match status" value="1"/>
</dbReference>
<dbReference type="InterPro" id="IPR001251">
    <property type="entry name" value="CRAL-TRIO_dom"/>
</dbReference>
<dbReference type="GO" id="GO:0016020">
    <property type="term" value="C:membrane"/>
    <property type="evidence" value="ECO:0007669"/>
    <property type="project" value="TreeGrafter"/>
</dbReference>